<reference evidence="1 2" key="1">
    <citation type="submission" date="2018-09" db="EMBL/GenBank/DDBJ databases">
        <title>Genomic Encyclopedia of Archaeal and Bacterial Type Strains, Phase II (KMG-II): from individual species to whole genera.</title>
        <authorList>
            <person name="Goeker M."/>
        </authorList>
    </citation>
    <scope>NUCLEOTIDE SEQUENCE [LARGE SCALE GENOMIC DNA]</scope>
    <source>
        <strain evidence="1 2">DSM 21950</strain>
    </source>
</reference>
<organism evidence="1 2">
    <name type="scientific">Marinifilum flexuosum</name>
    <dbReference type="NCBI Taxonomy" id="1117708"/>
    <lineage>
        <taxon>Bacteria</taxon>
        <taxon>Pseudomonadati</taxon>
        <taxon>Bacteroidota</taxon>
        <taxon>Bacteroidia</taxon>
        <taxon>Marinilabiliales</taxon>
        <taxon>Marinifilaceae</taxon>
    </lineage>
</organism>
<dbReference type="AlphaFoldDB" id="A0A419XAY7"/>
<protein>
    <submittedName>
        <fullName evidence="1">Uncharacterized protein</fullName>
    </submittedName>
</protein>
<name>A0A419XAY7_9BACT</name>
<evidence type="ECO:0000313" key="2">
    <source>
        <dbReference type="Proteomes" id="UP000284531"/>
    </source>
</evidence>
<accession>A0A419XAY7</accession>
<gene>
    <name evidence="1" type="ORF">BXY64_1964</name>
</gene>
<proteinExistence type="predicted"/>
<dbReference type="EMBL" id="RAPQ01000008">
    <property type="protein sequence ID" value="RKE04933.1"/>
    <property type="molecule type" value="Genomic_DNA"/>
</dbReference>
<evidence type="ECO:0000313" key="1">
    <source>
        <dbReference type="EMBL" id="RKE04933.1"/>
    </source>
</evidence>
<sequence>MVTLYFYNVEQTMMNNIYNFQVEFFPLKGKCRQAKG</sequence>
<comment type="caution">
    <text evidence="1">The sequence shown here is derived from an EMBL/GenBank/DDBJ whole genome shotgun (WGS) entry which is preliminary data.</text>
</comment>
<dbReference type="Proteomes" id="UP000284531">
    <property type="component" value="Unassembled WGS sequence"/>
</dbReference>
<keyword evidence="2" id="KW-1185">Reference proteome</keyword>